<sequence length="278" mass="30891">MIRIREEYDYKRFASTNSSTIEKTRPMDAFKSTWCNLSLARKGLRLQRADCPRHRPMPVPPPGTDPEPKHPSEPSRALRPFTAPECTGTNDIPRQATWKSRCEGRGAIGRTGFSGQRQHEAKERLWTVESDRAPAQTSGELHGPALLLWPPGYGKPGARARVVEVTAFGPLGWPPGWPRERPIDADVAVSHSTAPTPPPRSVHRILLLSVGCAGEKALGRSGRTDELRPSVVRRPSSSKQTIIAYWNRYIVLFGVIRRRAYDAAAYHDSGWFGGRGTV</sequence>
<organism evidence="2 3">
    <name type="scientific">Marchantia polymorpha subsp. ruderalis</name>
    <dbReference type="NCBI Taxonomy" id="1480154"/>
    <lineage>
        <taxon>Eukaryota</taxon>
        <taxon>Viridiplantae</taxon>
        <taxon>Streptophyta</taxon>
        <taxon>Embryophyta</taxon>
        <taxon>Marchantiophyta</taxon>
        <taxon>Marchantiopsida</taxon>
        <taxon>Marchantiidae</taxon>
        <taxon>Marchantiales</taxon>
        <taxon>Marchantiaceae</taxon>
        <taxon>Marchantia</taxon>
    </lineage>
</organism>
<reference evidence="2" key="1">
    <citation type="submission" date="2016-03" db="EMBL/GenBank/DDBJ databases">
        <title>Mechanisms controlling the formation of the plant cell surface in tip-growing cells are functionally conserved among land plants.</title>
        <authorList>
            <person name="Honkanen S."/>
            <person name="Jones V.A."/>
            <person name="Morieri G."/>
            <person name="Champion C."/>
            <person name="Hetherington A.J."/>
            <person name="Kelly S."/>
            <person name="Saint-Marcoux D."/>
            <person name="Proust H."/>
            <person name="Prescott H."/>
            <person name="Dolan L."/>
        </authorList>
    </citation>
    <scope>NUCLEOTIDE SEQUENCE [LARGE SCALE GENOMIC DNA]</scope>
    <source>
        <tissue evidence="2">Whole gametophyte</tissue>
    </source>
</reference>
<accession>A0A176W0U6</accession>
<feature type="region of interest" description="Disordered" evidence="1">
    <location>
        <begin position="47"/>
        <end position="92"/>
    </location>
</feature>
<gene>
    <name evidence="2" type="ORF">AXG93_3786s1120</name>
</gene>
<dbReference type="Proteomes" id="UP000077202">
    <property type="component" value="Unassembled WGS sequence"/>
</dbReference>
<keyword evidence="3" id="KW-1185">Reference proteome</keyword>
<name>A0A176W0U6_MARPO</name>
<comment type="caution">
    <text evidence="2">The sequence shown here is derived from an EMBL/GenBank/DDBJ whole genome shotgun (WGS) entry which is preliminary data.</text>
</comment>
<evidence type="ECO:0000313" key="2">
    <source>
        <dbReference type="EMBL" id="OAE26233.1"/>
    </source>
</evidence>
<dbReference type="EMBL" id="LVLJ01002209">
    <property type="protein sequence ID" value="OAE26233.1"/>
    <property type="molecule type" value="Genomic_DNA"/>
</dbReference>
<evidence type="ECO:0000313" key="3">
    <source>
        <dbReference type="Proteomes" id="UP000077202"/>
    </source>
</evidence>
<dbReference type="AlphaFoldDB" id="A0A176W0U6"/>
<evidence type="ECO:0000256" key="1">
    <source>
        <dbReference type="SAM" id="MobiDB-lite"/>
    </source>
</evidence>
<protein>
    <submittedName>
        <fullName evidence="2">Uncharacterized protein</fullName>
    </submittedName>
</protein>
<proteinExistence type="predicted"/>